<evidence type="ECO:0000313" key="7">
    <source>
        <dbReference type="EMBL" id="SFS88111.1"/>
    </source>
</evidence>
<dbReference type="GO" id="GO:0005524">
    <property type="term" value="F:ATP binding"/>
    <property type="evidence" value="ECO:0007669"/>
    <property type="project" value="UniProtKB-KW"/>
</dbReference>
<proteinExistence type="predicted"/>
<dbReference type="PANTHER" id="PTHR43423:SF1">
    <property type="entry name" value="ABC TRANSPORTER I FAMILY MEMBER 17"/>
    <property type="match status" value="1"/>
</dbReference>
<evidence type="ECO:0000313" key="8">
    <source>
        <dbReference type="Proteomes" id="UP000199199"/>
    </source>
</evidence>
<feature type="domain" description="ABC transporter" evidence="6">
    <location>
        <begin position="46"/>
        <end position="287"/>
    </location>
</feature>
<reference evidence="8" key="1">
    <citation type="submission" date="2016-10" db="EMBL/GenBank/DDBJ databases">
        <authorList>
            <person name="Varghese N."/>
            <person name="Submissions S."/>
        </authorList>
    </citation>
    <scope>NUCLEOTIDE SEQUENCE [LARGE SCALE GENOMIC DNA]</scope>
    <source>
        <strain evidence="8">DSM 22427</strain>
    </source>
</reference>
<dbReference type="GO" id="GO:0035435">
    <property type="term" value="P:phosphate ion transmembrane transport"/>
    <property type="evidence" value="ECO:0007669"/>
    <property type="project" value="InterPro"/>
</dbReference>
<feature type="region of interest" description="Disordered" evidence="5">
    <location>
        <begin position="1"/>
        <end position="40"/>
    </location>
</feature>
<dbReference type="OrthoDB" id="31298at2157"/>
<organism evidence="7 8">
    <name type="scientific">Halostagnicola kamekurae</name>
    <dbReference type="NCBI Taxonomy" id="619731"/>
    <lineage>
        <taxon>Archaea</taxon>
        <taxon>Methanobacteriati</taxon>
        <taxon>Methanobacteriota</taxon>
        <taxon>Stenosarchaea group</taxon>
        <taxon>Halobacteria</taxon>
        <taxon>Halobacteriales</taxon>
        <taxon>Natrialbaceae</taxon>
        <taxon>Halostagnicola</taxon>
    </lineage>
</organism>
<keyword evidence="2" id="KW-0472">Membrane</keyword>
<dbReference type="PANTHER" id="PTHR43423">
    <property type="entry name" value="ABC TRANSPORTER I FAMILY MEMBER 17"/>
    <property type="match status" value="1"/>
</dbReference>
<dbReference type="EMBL" id="FOZS01000003">
    <property type="protein sequence ID" value="SFS88111.1"/>
    <property type="molecule type" value="Genomic_DNA"/>
</dbReference>
<evidence type="ECO:0000259" key="6">
    <source>
        <dbReference type="PROSITE" id="PS50893"/>
    </source>
</evidence>
<keyword evidence="2" id="KW-1003">Cell membrane</keyword>
<sequence>MTQDSTTSTENEQLDGQQATPTPGTDGLGEEADEPSQGTDTERVLLEARDLDVYYGDDQALQSVDLPIPEKQVTALIGPSGCGKSTFLRSVNRMNDLIDICRVEGDLEFDGKNVYDDDVDPVALRRKIGMVFQQPNPFPKSIYDNVAYGLRVQGEDDGDVDEQVQNALEQAALWDEVKDQLDSSGLDLSGGQQQRLCIARAIAPDPEVILMDEPASALDPVATSKIEDLISDLAEDYTVVIVTHNMQQAARISDRTAVFLTGGNLVEFDETAKIFENPESDRVEDYITGKFG</sequence>
<evidence type="ECO:0000256" key="4">
    <source>
        <dbReference type="ARBA" id="ARBA00022840"/>
    </source>
</evidence>
<dbReference type="InterPro" id="IPR003593">
    <property type="entry name" value="AAA+_ATPase"/>
</dbReference>
<dbReference type="PROSITE" id="PS50893">
    <property type="entry name" value="ABC_TRANSPORTER_2"/>
    <property type="match status" value="1"/>
</dbReference>
<evidence type="ECO:0000256" key="2">
    <source>
        <dbReference type="ARBA" id="ARBA00022475"/>
    </source>
</evidence>
<dbReference type="InterPro" id="IPR017871">
    <property type="entry name" value="ABC_transporter-like_CS"/>
</dbReference>
<evidence type="ECO:0000256" key="3">
    <source>
        <dbReference type="ARBA" id="ARBA00022741"/>
    </source>
</evidence>
<dbReference type="GO" id="GO:0016887">
    <property type="term" value="F:ATP hydrolysis activity"/>
    <property type="evidence" value="ECO:0007669"/>
    <property type="project" value="InterPro"/>
</dbReference>
<dbReference type="GO" id="GO:0005315">
    <property type="term" value="F:phosphate transmembrane transporter activity"/>
    <property type="evidence" value="ECO:0007669"/>
    <property type="project" value="InterPro"/>
</dbReference>
<dbReference type="Pfam" id="PF00005">
    <property type="entry name" value="ABC_tran"/>
    <property type="match status" value="1"/>
</dbReference>
<keyword evidence="3" id="KW-0547">Nucleotide-binding</keyword>
<dbReference type="SUPFAM" id="SSF52540">
    <property type="entry name" value="P-loop containing nucleoside triphosphate hydrolases"/>
    <property type="match status" value="1"/>
</dbReference>
<dbReference type="NCBIfam" id="TIGR00972">
    <property type="entry name" value="3a0107s01c2"/>
    <property type="match status" value="1"/>
</dbReference>
<keyword evidence="4 7" id="KW-0067">ATP-binding</keyword>
<dbReference type="CDD" id="cd03260">
    <property type="entry name" value="ABC_PstB_phosphate_transporter"/>
    <property type="match status" value="1"/>
</dbReference>
<dbReference type="GO" id="GO:0016020">
    <property type="term" value="C:membrane"/>
    <property type="evidence" value="ECO:0007669"/>
    <property type="project" value="InterPro"/>
</dbReference>
<dbReference type="Gene3D" id="3.40.50.300">
    <property type="entry name" value="P-loop containing nucleotide triphosphate hydrolases"/>
    <property type="match status" value="1"/>
</dbReference>
<dbReference type="InterPro" id="IPR027417">
    <property type="entry name" value="P-loop_NTPase"/>
</dbReference>
<dbReference type="PROSITE" id="PS00211">
    <property type="entry name" value="ABC_TRANSPORTER_1"/>
    <property type="match status" value="1"/>
</dbReference>
<evidence type="ECO:0000256" key="1">
    <source>
        <dbReference type="ARBA" id="ARBA00022448"/>
    </source>
</evidence>
<dbReference type="AlphaFoldDB" id="A0A1I6TG00"/>
<evidence type="ECO:0000256" key="5">
    <source>
        <dbReference type="SAM" id="MobiDB-lite"/>
    </source>
</evidence>
<dbReference type="RefSeq" id="WP_092905755.1">
    <property type="nucleotide sequence ID" value="NZ_FOZS01000003.1"/>
</dbReference>
<dbReference type="InterPro" id="IPR005670">
    <property type="entry name" value="PstB-like"/>
</dbReference>
<feature type="compositionally biased region" description="Polar residues" evidence="5">
    <location>
        <begin position="1"/>
        <end position="23"/>
    </location>
</feature>
<dbReference type="Proteomes" id="UP000199199">
    <property type="component" value="Unassembled WGS sequence"/>
</dbReference>
<protein>
    <submittedName>
        <fullName evidence="7">Phosphate ABC transporter ATP-binding protein, PhoT family</fullName>
    </submittedName>
</protein>
<dbReference type="SMART" id="SM00382">
    <property type="entry name" value="AAA"/>
    <property type="match status" value="1"/>
</dbReference>
<name>A0A1I6TG00_9EURY</name>
<accession>A0A1I6TG00</accession>
<gene>
    <name evidence="7" type="ORF">SAMN04488556_3088</name>
</gene>
<keyword evidence="8" id="KW-1185">Reference proteome</keyword>
<keyword evidence="1" id="KW-0813">Transport</keyword>
<dbReference type="InterPro" id="IPR003439">
    <property type="entry name" value="ABC_transporter-like_ATP-bd"/>
</dbReference>